<dbReference type="EMBL" id="JARJCM010000897">
    <property type="protein sequence ID" value="KAJ7015764.1"/>
    <property type="molecule type" value="Genomic_DNA"/>
</dbReference>
<reference evidence="2" key="1">
    <citation type="submission" date="2023-03" db="EMBL/GenBank/DDBJ databases">
        <title>Massive genome expansion in bonnet fungi (Mycena s.s.) driven by repeated elements and novel gene families across ecological guilds.</title>
        <authorList>
            <consortium name="Lawrence Berkeley National Laboratory"/>
            <person name="Harder C.B."/>
            <person name="Miyauchi S."/>
            <person name="Viragh M."/>
            <person name="Kuo A."/>
            <person name="Thoen E."/>
            <person name="Andreopoulos B."/>
            <person name="Lu D."/>
            <person name="Skrede I."/>
            <person name="Drula E."/>
            <person name="Henrissat B."/>
            <person name="Morin E."/>
            <person name="Kohler A."/>
            <person name="Barry K."/>
            <person name="LaButti K."/>
            <person name="Morin E."/>
            <person name="Salamov A."/>
            <person name="Lipzen A."/>
            <person name="Mereny Z."/>
            <person name="Hegedus B."/>
            <person name="Baldrian P."/>
            <person name="Stursova M."/>
            <person name="Weitz H."/>
            <person name="Taylor A."/>
            <person name="Grigoriev I.V."/>
            <person name="Nagy L.G."/>
            <person name="Martin F."/>
            <person name="Kauserud H."/>
        </authorList>
    </citation>
    <scope>NUCLEOTIDE SEQUENCE</scope>
    <source>
        <strain evidence="2">CBHHK200</strain>
    </source>
</reference>
<dbReference type="Proteomes" id="UP001218188">
    <property type="component" value="Unassembled WGS sequence"/>
</dbReference>
<keyword evidence="3" id="KW-1185">Reference proteome</keyword>
<accession>A0AAD6RVJ0</accession>
<feature type="region of interest" description="Disordered" evidence="1">
    <location>
        <begin position="225"/>
        <end position="255"/>
    </location>
</feature>
<dbReference type="AlphaFoldDB" id="A0AAD6RVJ0"/>
<gene>
    <name evidence="2" type="ORF">C8F04DRAFT_1246906</name>
</gene>
<evidence type="ECO:0000313" key="3">
    <source>
        <dbReference type="Proteomes" id="UP001218188"/>
    </source>
</evidence>
<evidence type="ECO:0000256" key="1">
    <source>
        <dbReference type="SAM" id="MobiDB-lite"/>
    </source>
</evidence>
<evidence type="ECO:0000313" key="2">
    <source>
        <dbReference type="EMBL" id="KAJ7015764.1"/>
    </source>
</evidence>
<name>A0AAD6RVJ0_9AGAR</name>
<protein>
    <submittedName>
        <fullName evidence="2">Uncharacterized protein</fullName>
    </submittedName>
</protein>
<sequence length="255" mass="28387">MEVEITYHRSPEFAGQNCGSRRWSQLSTTEAARWSKYNIYPNSRLVAEAAVSRTRVHRPAKESLAHSTSGMTARVLGHHGYHIRVPRTTKEKREKKMVATGSSARIRVGVQNAQAAGFTARDRTRFTRLALFAADPCISKKQRSCRKRTLAYAPSLAASGSWRFKWALRMEGRWVHGVRGQRDRLRWAQRAAGGSGWAAAGITVTAGVNTVRRLAAGREGREGWYWPRSETASDSNGGTGSLDSLGEDWRRRGSS</sequence>
<comment type="caution">
    <text evidence="2">The sequence shown here is derived from an EMBL/GenBank/DDBJ whole genome shotgun (WGS) entry which is preliminary data.</text>
</comment>
<proteinExistence type="predicted"/>
<organism evidence="2 3">
    <name type="scientific">Mycena alexandri</name>
    <dbReference type="NCBI Taxonomy" id="1745969"/>
    <lineage>
        <taxon>Eukaryota</taxon>
        <taxon>Fungi</taxon>
        <taxon>Dikarya</taxon>
        <taxon>Basidiomycota</taxon>
        <taxon>Agaricomycotina</taxon>
        <taxon>Agaricomycetes</taxon>
        <taxon>Agaricomycetidae</taxon>
        <taxon>Agaricales</taxon>
        <taxon>Marasmiineae</taxon>
        <taxon>Mycenaceae</taxon>
        <taxon>Mycena</taxon>
    </lineage>
</organism>